<dbReference type="InParanoid" id="K5XKI9"/>
<dbReference type="Proteomes" id="UP000008493">
    <property type="component" value="Unassembled WGS sequence"/>
</dbReference>
<dbReference type="KEGG" id="abp:AGABI1DRAFT110640"/>
<proteinExistence type="predicted"/>
<gene>
    <name evidence="1" type="ORF">AGABI1DRAFT_110640</name>
</gene>
<reference evidence="2" key="1">
    <citation type="journal article" date="2012" name="Proc. Natl. Acad. Sci. U.S.A.">
        <title>Genome sequence of the button mushroom Agaricus bisporus reveals mechanisms governing adaptation to a humic-rich ecological niche.</title>
        <authorList>
            <person name="Morin E."/>
            <person name="Kohler A."/>
            <person name="Baker A.R."/>
            <person name="Foulongne-Oriol M."/>
            <person name="Lombard V."/>
            <person name="Nagy L.G."/>
            <person name="Ohm R.A."/>
            <person name="Patyshakuliyeva A."/>
            <person name="Brun A."/>
            <person name="Aerts A.L."/>
            <person name="Bailey A.M."/>
            <person name="Billette C."/>
            <person name="Coutinho P.M."/>
            <person name="Deakin G."/>
            <person name="Doddapaneni H."/>
            <person name="Floudas D."/>
            <person name="Grimwood J."/>
            <person name="Hilden K."/>
            <person name="Kuees U."/>
            <person name="LaButti K.M."/>
            <person name="Lapidus A."/>
            <person name="Lindquist E.A."/>
            <person name="Lucas S.M."/>
            <person name="Murat C."/>
            <person name="Riley R.W."/>
            <person name="Salamov A.A."/>
            <person name="Schmutz J."/>
            <person name="Subramanian V."/>
            <person name="Woesten H.A.B."/>
            <person name="Xu J."/>
            <person name="Eastwood D.C."/>
            <person name="Foster G.D."/>
            <person name="Sonnenberg A.S."/>
            <person name="Cullen D."/>
            <person name="de Vries R.P."/>
            <person name="Lundell T."/>
            <person name="Hibbett D.S."/>
            <person name="Henrissat B."/>
            <person name="Burton K.S."/>
            <person name="Kerrigan R.W."/>
            <person name="Challen M.P."/>
            <person name="Grigoriev I.V."/>
            <person name="Martin F."/>
        </authorList>
    </citation>
    <scope>NUCLEOTIDE SEQUENCE [LARGE SCALE GENOMIC DNA]</scope>
    <source>
        <strain evidence="2">JB137-S8 / ATCC MYA-4627 / FGSC 10392</strain>
    </source>
</reference>
<accession>K5XKI9</accession>
<dbReference type="GeneID" id="18823012"/>
<name>K5XKI9_AGABU</name>
<dbReference type="AlphaFoldDB" id="K5XKI9"/>
<dbReference type="HOGENOM" id="CLU_2235751_0_0_1"/>
<evidence type="ECO:0000313" key="1">
    <source>
        <dbReference type="EMBL" id="EKM84048.1"/>
    </source>
</evidence>
<dbReference type="RefSeq" id="XP_007325766.1">
    <property type="nucleotide sequence ID" value="XM_007325704.1"/>
</dbReference>
<keyword evidence="2" id="KW-1185">Reference proteome</keyword>
<organism evidence="1 2">
    <name type="scientific">Agaricus bisporus var. burnettii (strain JB137-S8 / ATCC MYA-4627 / FGSC 10392)</name>
    <name type="common">White button mushroom</name>
    <dbReference type="NCBI Taxonomy" id="597362"/>
    <lineage>
        <taxon>Eukaryota</taxon>
        <taxon>Fungi</taxon>
        <taxon>Dikarya</taxon>
        <taxon>Basidiomycota</taxon>
        <taxon>Agaricomycotina</taxon>
        <taxon>Agaricomycetes</taxon>
        <taxon>Agaricomycetidae</taxon>
        <taxon>Agaricales</taxon>
        <taxon>Agaricineae</taxon>
        <taxon>Agaricaceae</taxon>
        <taxon>Agaricus</taxon>
    </lineage>
</organism>
<dbReference type="OrthoDB" id="2555515at2759"/>
<sequence>MPEVMSIYTARRRRMHVNRSSKEIEYRSPDTGQLMRTQSSLLIAGIRGSIRQTARHQTAFGVKVPEEISDPYDFWLPDEYLPEEELMKYRHYEYHPVPSESGTPI</sequence>
<protein>
    <submittedName>
        <fullName evidence="1">Uncharacterized protein</fullName>
    </submittedName>
</protein>
<evidence type="ECO:0000313" key="2">
    <source>
        <dbReference type="Proteomes" id="UP000008493"/>
    </source>
</evidence>
<dbReference type="EMBL" id="JH971385">
    <property type="protein sequence ID" value="EKM84048.1"/>
    <property type="molecule type" value="Genomic_DNA"/>
</dbReference>